<accession>A0A8H3AQ27</accession>
<sequence>MIKPIEVYDDELAAETTAEEIQTFLERHFLSSRWLTFRLEVNCIHAFYILATRSFTNKSTFPSLRSLELTFTGYFSLDPDDTCLDENLHSSHLVFSEPQTQLRFLQIRGLFSPHIFGTSFHQHLTDLVHLELNFSGEYEWYDHKKNTPAARLIDMDPTSSEVVKALNVPKVHMPMLKTFLCLAISSPVWVLDHLLTLDAPNITTFGLTFGKEPLKRISGGSKAIRQLVSYIITSGPIGATRKTNPLFPSLANLTFSSPEGCFQENVEMLLVGYPEITSLALPKCSALQALVDLAPELVNLKVGVKDVTGLKDLLVKRLEAGIPLKRVQVIRSALGNPIESGALKELEDLVDFSLVDEEEFSKDDNH</sequence>
<reference evidence="1" key="1">
    <citation type="submission" date="2021-01" db="EMBL/GenBank/DDBJ databases">
        <authorList>
            <person name="Kaushik A."/>
        </authorList>
    </citation>
    <scope>NUCLEOTIDE SEQUENCE</scope>
    <source>
        <strain evidence="1">AG1-1C</strain>
    </source>
</reference>
<dbReference type="EMBL" id="CAJMWS010000389">
    <property type="protein sequence ID" value="CAE6440474.1"/>
    <property type="molecule type" value="Genomic_DNA"/>
</dbReference>
<protein>
    <submittedName>
        <fullName evidence="1">Uncharacterized protein</fullName>
    </submittedName>
</protein>
<dbReference type="AlphaFoldDB" id="A0A8H3AQ27"/>
<evidence type="ECO:0000313" key="1">
    <source>
        <dbReference type="EMBL" id="CAE6440474.1"/>
    </source>
</evidence>
<comment type="caution">
    <text evidence="1">The sequence shown here is derived from an EMBL/GenBank/DDBJ whole genome shotgun (WGS) entry which is preliminary data.</text>
</comment>
<evidence type="ECO:0000313" key="2">
    <source>
        <dbReference type="Proteomes" id="UP000663846"/>
    </source>
</evidence>
<proteinExistence type="predicted"/>
<gene>
    <name evidence="1" type="ORF">RDB_LOCUS128474</name>
</gene>
<dbReference type="Proteomes" id="UP000663846">
    <property type="component" value="Unassembled WGS sequence"/>
</dbReference>
<organism evidence="1 2">
    <name type="scientific">Rhizoctonia solani</name>
    <dbReference type="NCBI Taxonomy" id="456999"/>
    <lineage>
        <taxon>Eukaryota</taxon>
        <taxon>Fungi</taxon>
        <taxon>Dikarya</taxon>
        <taxon>Basidiomycota</taxon>
        <taxon>Agaricomycotina</taxon>
        <taxon>Agaricomycetes</taxon>
        <taxon>Cantharellales</taxon>
        <taxon>Ceratobasidiaceae</taxon>
        <taxon>Rhizoctonia</taxon>
    </lineage>
</organism>
<name>A0A8H3AQ27_9AGAM</name>